<reference evidence="2 3" key="1">
    <citation type="submission" date="2016-08" db="EMBL/GenBank/DDBJ databases">
        <authorList>
            <consortium name="Pathogen Informatics"/>
        </authorList>
    </citation>
    <scope>NUCLEOTIDE SEQUENCE [LARGE SCALE GENOMIC DNA]</scope>
    <source>
        <strain evidence="2 3">DK</strain>
    </source>
</reference>
<dbReference type="AlphaFoldDB" id="A0A1D3L807"/>
<feature type="non-terminal residue" evidence="2">
    <location>
        <position position="493"/>
    </location>
</feature>
<sequence length="493" mass="50999">KTSLQSSNQLKGGQQETPPAHKPETKQQSSPQLPQAPASNVQIESPGSQGRSDGASDPLPTQGVKPQNSDDGQNNPASNSGTPKNQPDIPSVQDKAQETNPTTPENTGQENAQRSDIADTGNKGDKLKASEPISQDKQGHQPSEHKDPPKESGSELKDKVKELDNTPIDTDTQDGSNPEPKTKQDKTDTGAGNTKDNPNIGENGEKGSDGVTANQITDSKSGIPKPGKTSLQSSNQLKGGQQETPPAHKPETKQQSSPQLPQAPASNVQIESPGSQGRSDGASDPLPTQGVKPQNSDDGQNNPASNSGTPKNQPDIPSVQDKAQETNPTTPENTGQENAQRSDIADTGNKGDKLKASEPISQDKQGHQPSEHKDPPKESGSELKDKVKELDNTPIDTDTQDGSNPEPKTKQDKTDTGAGNTKDNPNIGENGEKGSDGVTANQITDSKSGIPSSETGNGDSNEGGADLGTGGPGSETGGGKGSQVRDSGSGTGG</sequence>
<feature type="compositionally biased region" description="Polar residues" evidence="1">
    <location>
        <begin position="394"/>
        <end position="403"/>
    </location>
</feature>
<feature type="compositionally biased region" description="Low complexity" evidence="1">
    <location>
        <begin position="254"/>
        <end position="266"/>
    </location>
</feature>
<protein>
    <recommendedName>
        <fullName evidence="4">CIR protein</fullName>
    </recommendedName>
</protein>
<feature type="compositionally biased region" description="Polar residues" evidence="1">
    <location>
        <begin position="40"/>
        <end position="51"/>
    </location>
</feature>
<proteinExistence type="predicted"/>
<evidence type="ECO:0000313" key="2">
    <source>
        <dbReference type="EMBL" id="SCL85603.1"/>
    </source>
</evidence>
<feature type="compositionally biased region" description="Basic and acidic residues" evidence="1">
    <location>
        <begin position="137"/>
        <end position="164"/>
    </location>
</feature>
<feature type="compositionally biased region" description="Low complexity" evidence="1">
    <location>
        <begin position="27"/>
        <end position="39"/>
    </location>
</feature>
<feature type="compositionally biased region" description="Polar residues" evidence="1">
    <location>
        <begin position="211"/>
        <end position="220"/>
    </location>
</feature>
<feature type="compositionally biased region" description="Polar residues" evidence="1">
    <location>
        <begin position="167"/>
        <end position="176"/>
    </location>
</feature>
<feature type="compositionally biased region" description="Polar residues" evidence="1">
    <location>
        <begin position="291"/>
        <end position="312"/>
    </location>
</feature>
<feature type="compositionally biased region" description="Polar residues" evidence="1">
    <location>
        <begin position="1"/>
        <end position="17"/>
    </location>
</feature>
<evidence type="ECO:0000256" key="1">
    <source>
        <dbReference type="SAM" id="MobiDB-lite"/>
    </source>
</evidence>
<dbReference type="EMBL" id="FMIO01000115">
    <property type="protein sequence ID" value="SCL85603.1"/>
    <property type="molecule type" value="Genomic_DNA"/>
</dbReference>
<evidence type="ECO:0000313" key="3">
    <source>
        <dbReference type="Proteomes" id="UP000195879"/>
    </source>
</evidence>
<feature type="compositionally biased region" description="Polar residues" evidence="1">
    <location>
        <begin position="98"/>
        <end position="114"/>
    </location>
</feature>
<feature type="non-terminal residue" evidence="2">
    <location>
        <position position="1"/>
    </location>
</feature>
<organism evidence="2 3">
    <name type="scientific">Plasmodium chabaudi adami</name>
    <dbReference type="NCBI Taxonomy" id="5826"/>
    <lineage>
        <taxon>Eukaryota</taxon>
        <taxon>Sar</taxon>
        <taxon>Alveolata</taxon>
        <taxon>Apicomplexa</taxon>
        <taxon>Aconoidasida</taxon>
        <taxon>Haemosporida</taxon>
        <taxon>Plasmodiidae</taxon>
        <taxon>Plasmodium</taxon>
        <taxon>Plasmodium (Vinckeia)</taxon>
    </lineage>
</organism>
<feature type="region of interest" description="Disordered" evidence="1">
    <location>
        <begin position="1"/>
        <end position="493"/>
    </location>
</feature>
<feature type="compositionally biased region" description="Basic and acidic residues" evidence="1">
    <location>
        <begin position="364"/>
        <end position="391"/>
    </location>
</feature>
<feature type="compositionally biased region" description="Polar residues" evidence="1">
    <location>
        <begin position="64"/>
        <end position="85"/>
    </location>
</feature>
<evidence type="ECO:0008006" key="4">
    <source>
        <dbReference type="Google" id="ProtNLM"/>
    </source>
</evidence>
<gene>
    <name evidence="2" type="ORF">PCHDK_000502100</name>
</gene>
<feature type="compositionally biased region" description="Polar residues" evidence="1">
    <location>
        <begin position="229"/>
        <end position="244"/>
    </location>
</feature>
<accession>A0A1D3L807</accession>
<name>A0A1D3L807_PLACE</name>
<dbReference type="Proteomes" id="UP000195879">
    <property type="component" value="Unassembled WGS sequence"/>
</dbReference>
<feature type="compositionally biased region" description="Polar residues" evidence="1">
    <location>
        <begin position="484"/>
        <end position="493"/>
    </location>
</feature>
<feature type="compositionally biased region" description="Polar residues" evidence="1">
    <location>
        <begin position="325"/>
        <end position="341"/>
    </location>
</feature>
<feature type="compositionally biased region" description="Polar residues" evidence="1">
    <location>
        <begin position="438"/>
        <end position="460"/>
    </location>
</feature>
<feature type="compositionally biased region" description="Gly residues" evidence="1">
    <location>
        <begin position="465"/>
        <end position="481"/>
    </location>
</feature>
<feature type="compositionally biased region" description="Polar residues" evidence="1">
    <location>
        <begin position="267"/>
        <end position="278"/>
    </location>
</feature>